<dbReference type="EMBL" id="CAADEZ010000081">
    <property type="protein sequence ID" value="VFJ50204.1"/>
    <property type="molecule type" value="Genomic_DNA"/>
</dbReference>
<proteinExistence type="predicted"/>
<keyword evidence="3" id="KW-0489">Methyltransferase</keyword>
<dbReference type="EMBL" id="CAADFA010000114">
    <property type="protein sequence ID" value="VFJ52838.1"/>
    <property type="molecule type" value="Genomic_DNA"/>
</dbReference>
<keyword evidence="3" id="KW-0808">Transferase</keyword>
<organism evidence="3">
    <name type="scientific">Candidatus Kentrum sp. FM</name>
    <dbReference type="NCBI Taxonomy" id="2126340"/>
    <lineage>
        <taxon>Bacteria</taxon>
        <taxon>Pseudomonadati</taxon>
        <taxon>Pseudomonadota</taxon>
        <taxon>Gammaproteobacteria</taxon>
        <taxon>Candidatus Kentrum</taxon>
    </lineage>
</organism>
<dbReference type="AlphaFoldDB" id="A0A450VWE3"/>
<dbReference type="EMBL" id="CAADFL010000094">
    <property type="protein sequence ID" value="VFK09065.1"/>
    <property type="molecule type" value="Genomic_DNA"/>
</dbReference>
<protein>
    <submittedName>
        <fullName evidence="3">Methyltransferase domain-containing protein</fullName>
    </submittedName>
</protein>
<dbReference type="GO" id="GO:0008168">
    <property type="term" value="F:methyltransferase activity"/>
    <property type="evidence" value="ECO:0007669"/>
    <property type="project" value="UniProtKB-KW"/>
</dbReference>
<sequence length="377" mass="43368">MQNSPAFVGFYGQNDISPVNQDISDLKKHFQRRDSLFRTLGIVPIFVQGRRILEFGPGSGHNALYTASLRPGFYELVEGNPRGAKETRERLNGIEGLQFEIDHCLFQDYRPESTFDIVWAEGCIPHQAQPAIILEHIARFVRAGGVLCVTTVSGVSYLSEILRRLFRDRFFPSLVGQDVFKQAERLAPYYEPHLLNLRGRSRPVEDWVLDNIVQPFQDRKVFGIPEVIRILGEDFDVLGASPRFLTDWRWYKEIVGPERGFNEKALDVYFQSNLNLLDYRCEFAPHSVPFGVKLEALGTNAWEIMCRIEMGEEKAWKDFFTLMDELTEQIKESAPAATRAILEAVDLLKGDDPDMPLTEFPKWWGRGQQYLSLIRKM</sequence>
<dbReference type="SUPFAM" id="SSF53335">
    <property type="entry name" value="S-adenosyl-L-methionine-dependent methyltransferases"/>
    <property type="match status" value="1"/>
</dbReference>
<reference evidence="3" key="1">
    <citation type="submission" date="2019-02" db="EMBL/GenBank/DDBJ databases">
        <authorList>
            <person name="Gruber-Vodicka R. H."/>
            <person name="Seah K. B. B."/>
        </authorList>
    </citation>
    <scope>NUCLEOTIDE SEQUENCE</scope>
    <source>
        <strain evidence="1">BECK_BZ163</strain>
        <strain evidence="3">BECK_BZ164</strain>
        <strain evidence="2">BECK_BZ165</strain>
    </source>
</reference>
<dbReference type="GO" id="GO:0032259">
    <property type="term" value="P:methylation"/>
    <property type="evidence" value="ECO:0007669"/>
    <property type="project" value="UniProtKB-KW"/>
</dbReference>
<evidence type="ECO:0000313" key="2">
    <source>
        <dbReference type="EMBL" id="VFJ52838.1"/>
    </source>
</evidence>
<dbReference type="CDD" id="cd02440">
    <property type="entry name" value="AdoMet_MTases"/>
    <property type="match status" value="1"/>
</dbReference>
<dbReference type="InterPro" id="IPR029063">
    <property type="entry name" value="SAM-dependent_MTases_sf"/>
</dbReference>
<evidence type="ECO:0000313" key="3">
    <source>
        <dbReference type="EMBL" id="VFK09065.1"/>
    </source>
</evidence>
<name>A0A450VWE3_9GAMM</name>
<gene>
    <name evidence="1" type="ORF">BECKFM1743A_GA0114220_100815</name>
    <name evidence="3" type="ORF">BECKFM1743B_GA0114221_100947</name>
    <name evidence="2" type="ORF">BECKFM1743C_GA0114222_101147</name>
</gene>
<accession>A0A450VWE3</accession>
<evidence type="ECO:0000313" key="1">
    <source>
        <dbReference type="EMBL" id="VFJ50204.1"/>
    </source>
</evidence>
<dbReference type="Pfam" id="PF13489">
    <property type="entry name" value="Methyltransf_23"/>
    <property type="match status" value="1"/>
</dbReference>
<dbReference type="Gene3D" id="3.40.50.150">
    <property type="entry name" value="Vaccinia Virus protein VP39"/>
    <property type="match status" value="1"/>
</dbReference>